<comment type="caution">
    <text evidence="2">The sequence shown here is derived from an EMBL/GenBank/DDBJ whole genome shotgun (WGS) entry which is preliminary data.</text>
</comment>
<reference evidence="2" key="2">
    <citation type="journal article" date="2024" name="Plant">
        <title>Genomic evolution and insights into agronomic trait innovations of Sesamum species.</title>
        <authorList>
            <person name="Miao H."/>
            <person name="Wang L."/>
            <person name="Qu L."/>
            <person name="Liu H."/>
            <person name="Sun Y."/>
            <person name="Le M."/>
            <person name="Wang Q."/>
            <person name="Wei S."/>
            <person name="Zheng Y."/>
            <person name="Lin W."/>
            <person name="Duan Y."/>
            <person name="Cao H."/>
            <person name="Xiong S."/>
            <person name="Wang X."/>
            <person name="Wei L."/>
            <person name="Li C."/>
            <person name="Ma Q."/>
            <person name="Ju M."/>
            <person name="Zhao R."/>
            <person name="Li G."/>
            <person name="Mu C."/>
            <person name="Tian Q."/>
            <person name="Mei H."/>
            <person name="Zhang T."/>
            <person name="Gao T."/>
            <person name="Zhang H."/>
        </authorList>
    </citation>
    <scope>NUCLEOTIDE SEQUENCE</scope>
    <source>
        <strain evidence="2">KEN1</strain>
    </source>
</reference>
<proteinExistence type="predicted"/>
<sequence>MLIRHPLHFPPDTRVAALLVPDRGWNVDLIKEEFCSLDSESILGVKLHEGESDSWLWDFRWRSKAPPRVITFAWRCAFNALPVGTRLQKRGVRLDDGCSSCGHPDEDVLHVLFRCSLARLVWAIPGLAWGTIECSRTSVEEWFREVSSATI</sequence>
<protein>
    <recommendedName>
        <fullName evidence="1">Reverse transcriptase zinc-binding domain-containing protein</fullName>
    </recommendedName>
</protein>
<dbReference type="AlphaFoldDB" id="A0AAW2WWK4"/>
<name>A0AAW2WWK4_9LAMI</name>
<feature type="domain" description="Reverse transcriptase zinc-binding" evidence="1">
    <location>
        <begin position="49"/>
        <end position="122"/>
    </location>
</feature>
<dbReference type="InterPro" id="IPR026960">
    <property type="entry name" value="RVT-Znf"/>
</dbReference>
<dbReference type="Pfam" id="PF13966">
    <property type="entry name" value="zf-RVT"/>
    <property type="match status" value="1"/>
</dbReference>
<evidence type="ECO:0000313" key="2">
    <source>
        <dbReference type="EMBL" id="KAL0446065.1"/>
    </source>
</evidence>
<dbReference type="EMBL" id="JACGWN010000006">
    <property type="protein sequence ID" value="KAL0446065.1"/>
    <property type="molecule type" value="Genomic_DNA"/>
</dbReference>
<organism evidence="2">
    <name type="scientific">Sesamum latifolium</name>
    <dbReference type="NCBI Taxonomy" id="2727402"/>
    <lineage>
        <taxon>Eukaryota</taxon>
        <taxon>Viridiplantae</taxon>
        <taxon>Streptophyta</taxon>
        <taxon>Embryophyta</taxon>
        <taxon>Tracheophyta</taxon>
        <taxon>Spermatophyta</taxon>
        <taxon>Magnoliopsida</taxon>
        <taxon>eudicotyledons</taxon>
        <taxon>Gunneridae</taxon>
        <taxon>Pentapetalae</taxon>
        <taxon>asterids</taxon>
        <taxon>lamiids</taxon>
        <taxon>Lamiales</taxon>
        <taxon>Pedaliaceae</taxon>
        <taxon>Sesamum</taxon>
    </lineage>
</organism>
<gene>
    <name evidence="2" type="ORF">Slati_1734400</name>
</gene>
<evidence type="ECO:0000259" key="1">
    <source>
        <dbReference type="Pfam" id="PF13966"/>
    </source>
</evidence>
<accession>A0AAW2WWK4</accession>
<reference evidence="2" key="1">
    <citation type="submission" date="2020-06" db="EMBL/GenBank/DDBJ databases">
        <authorList>
            <person name="Li T."/>
            <person name="Hu X."/>
            <person name="Zhang T."/>
            <person name="Song X."/>
            <person name="Zhang H."/>
            <person name="Dai N."/>
            <person name="Sheng W."/>
            <person name="Hou X."/>
            <person name="Wei L."/>
        </authorList>
    </citation>
    <scope>NUCLEOTIDE SEQUENCE</scope>
    <source>
        <strain evidence="2">KEN1</strain>
        <tissue evidence="2">Leaf</tissue>
    </source>
</reference>